<accession>A0A2H3KCN4</accession>
<dbReference type="Pfam" id="PF08487">
    <property type="entry name" value="VIT"/>
    <property type="match status" value="1"/>
</dbReference>
<dbReference type="RefSeq" id="WP_097553845.1">
    <property type="nucleotide sequence ID" value="NZ_PCMW01000032.1"/>
</dbReference>
<dbReference type="InterPro" id="IPR011990">
    <property type="entry name" value="TPR-like_helical_dom_sf"/>
</dbReference>
<dbReference type="Pfam" id="PF09906">
    <property type="entry name" value="DUF2135"/>
    <property type="match status" value="1"/>
</dbReference>
<name>A0A2H3KCN4_9FLAO</name>
<gene>
    <name evidence="2" type="ORF">B0A77_05755</name>
</gene>
<dbReference type="OrthoDB" id="266279at2"/>
<dbReference type="Proteomes" id="UP000220828">
    <property type="component" value="Unassembled WGS sequence"/>
</dbReference>
<protein>
    <submittedName>
        <fullName evidence="2">TonB-dependent receptor</fullName>
    </submittedName>
</protein>
<proteinExistence type="predicted"/>
<sequence>MKNIRIIIVLLFVNFSFSQSPKVTIKSGDTLKVKMNKMITNVKIVGNIAYTTTEMHFVNTSNRQMEAALVFPLPEGVTVSRYAIDINGKLRESVPVNKNKGKQVFEAIEHRRVDPGLLEKVDGNNFKTRIYPILPNTERIVVIGYEQALQQTEGNQLDYHILSTFSNALDRFEINIDILNPSKKPEIHQESSENNIILTENSFTNSYQTKIIKENYKPNENINIKIPINKDIPNVYCQNKNEQVYFYGNIFLNKQKIARKKPNTIALIWDNSLSCKNRDLNKEFALLDAYFKNLNQVRVQLYYLNYKFQKNESFEITNGNWEALKNTLKTAIYDGGTRFSEIQWGTEDEILFFTDGLSSLSSSDLPKTNKPLYTISSLASSDFAYMNYQSLVNKGAFINLNQINTNEAIEELTYQKLKFLGIKENNFITELYPIAGVNVSNNFNFSGISLKKQQELTLLFGYQNEIVLEKTIVLDAEKAATQDIDIEKLWVQNKISSLDLQYDKNEEAIEILGKKYGIITRNTSLIVLETVEDYIRYDILPPVELKTAYDQIAKQNKEAMLAQQKNNWINIAQYNKELDDWWNKNLKFVSTKQPKKESKSGRLIRRISNIKNKEINSENETDKIDTVSFVKPQIAKSEETINFNSYKTLQEEVTNSNDKDGIADEITNKSKEVAVIAPNATSNTTKKPKTKVTSWSPDRVYLKVLEQTPAENKYAVYLELKEEQENNPNYYFDVAQYFYRLGQRDKALQILSNIADLGLENHQLYKTLTYVFRQWKSFDDAVFTASTVAKWRTIEPQAHRDLAMALEDNKQIQAAFDELIKALKTNYLQEMSGQYEGIEDIILMDLNRLSAENPSLNTNQISKRYLNSKPIDVRIILNWNMMDTDIDLHIIEPTGEECYYAHKETALGARFSKDFTQGYGPEQYLLRNAVKGKYQIKTNYFGESSLTENGPSTVMVEIYTSKNGKTEKKIHTIQLGKVKENHNLAEINF</sequence>
<feature type="domain" description="VIT" evidence="1">
    <location>
        <begin position="19"/>
        <end position="147"/>
    </location>
</feature>
<dbReference type="Gene3D" id="1.25.40.10">
    <property type="entry name" value="Tetratricopeptide repeat domain"/>
    <property type="match status" value="1"/>
</dbReference>
<evidence type="ECO:0000313" key="2">
    <source>
        <dbReference type="EMBL" id="PDS25180.1"/>
    </source>
</evidence>
<dbReference type="InterPro" id="IPR013694">
    <property type="entry name" value="VIT"/>
</dbReference>
<reference evidence="2 3" key="1">
    <citation type="submission" date="2017-09" db="EMBL/GenBank/DDBJ databases">
        <title>Whole genomes of Flavobacteriaceae.</title>
        <authorList>
            <person name="Stine C."/>
            <person name="Li C."/>
            <person name="Tadesse D."/>
        </authorList>
    </citation>
    <scope>NUCLEOTIDE SEQUENCE [LARGE SCALE GENOMIC DNA]</scope>
    <source>
        <strain evidence="2 3">ATCC 35036</strain>
    </source>
</reference>
<dbReference type="InterPro" id="IPR019220">
    <property type="entry name" value="DUF2135"/>
</dbReference>
<evidence type="ECO:0000259" key="1">
    <source>
        <dbReference type="PROSITE" id="PS51468"/>
    </source>
</evidence>
<dbReference type="SUPFAM" id="SSF48452">
    <property type="entry name" value="TPR-like"/>
    <property type="match status" value="1"/>
</dbReference>
<dbReference type="PROSITE" id="PS51468">
    <property type="entry name" value="VIT"/>
    <property type="match status" value="1"/>
</dbReference>
<organism evidence="2 3">
    <name type="scientific">Flavobacterium branchiophilum</name>
    <dbReference type="NCBI Taxonomy" id="55197"/>
    <lineage>
        <taxon>Bacteria</taxon>
        <taxon>Pseudomonadati</taxon>
        <taxon>Bacteroidota</taxon>
        <taxon>Flavobacteriia</taxon>
        <taxon>Flavobacteriales</taxon>
        <taxon>Flavobacteriaceae</taxon>
        <taxon>Flavobacterium</taxon>
    </lineage>
</organism>
<evidence type="ECO:0000313" key="3">
    <source>
        <dbReference type="Proteomes" id="UP000220828"/>
    </source>
</evidence>
<dbReference type="AlphaFoldDB" id="A0A2H3KCN4"/>
<keyword evidence="2" id="KW-0675">Receptor</keyword>
<comment type="caution">
    <text evidence="2">The sequence shown here is derived from an EMBL/GenBank/DDBJ whole genome shotgun (WGS) entry which is preliminary data.</text>
</comment>
<dbReference type="EMBL" id="PCMW01000032">
    <property type="protein sequence ID" value="PDS25180.1"/>
    <property type="molecule type" value="Genomic_DNA"/>
</dbReference>